<evidence type="ECO:0000256" key="12">
    <source>
        <dbReference type="PROSITE-ProRule" id="PRU10040"/>
    </source>
</evidence>
<dbReference type="SUPFAM" id="SSF101148">
    <property type="entry name" value="Plant invertase/pectin methylesterase inhibitor"/>
    <property type="match status" value="2"/>
</dbReference>
<feature type="chain" id="PRO_5043101596" description="Pectinesterase" evidence="13">
    <location>
        <begin position="34"/>
        <end position="581"/>
    </location>
</feature>
<gene>
    <name evidence="15" type="ORF">CEPIT_LOCUS21053</name>
</gene>
<evidence type="ECO:0000256" key="1">
    <source>
        <dbReference type="ARBA" id="ARBA00004191"/>
    </source>
</evidence>
<keyword evidence="6 13" id="KW-0134">Cell wall</keyword>
<keyword evidence="10 13" id="KW-0961">Cell wall biogenesis/degradation</keyword>
<reference evidence="15" key="1">
    <citation type="submission" date="2022-07" db="EMBL/GenBank/DDBJ databases">
        <authorList>
            <person name="Macas J."/>
            <person name="Novak P."/>
            <person name="Neumann P."/>
        </authorList>
    </citation>
    <scope>NUCLEOTIDE SEQUENCE</scope>
</reference>
<dbReference type="GO" id="GO:0004857">
    <property type="term" value="F:enzyme inhibitor activity"/>
    <property type="evidence" value="ECO:0007669"/>
    <property type="project" value="InterPro"/>
</dbReference>
<dbReference type="Proteomes" id="UP001152523">
    <property type="component" value="Unassembled WGS sequence"/>
</dbReference>
<keyword evidence="13" id="KW-0732">Signal</keyword>
<evidence type="ECO:0000256" key="10">
    <source>
        <dbReference type="ARBA" id="ARBA00023316"/>
    </source>
</evidence>
<evidence type="ECO:0000256" key="4">
    <source>
        <dbReference type="ARBA" id="ARBA00007786"/>
    </source>
</evidence>
<evidence type="ECO:0000256" key="9">
    <source>
        <dbReference type="ARBA" id="ARBA00023085"/>
    </source>
</evidence>
<organism evidence="15 16">
    <name type="scientific">Cuscuta epithymum</name>
    <dbReference type="NCBI Taxonomy" id="186058"/>
    <lineage>
        <taxon>Eukaryota</taxon>
        <taxon>Viridiplantae</taxon>
        <taxon>Streptophyta</taxon>
        <taxon>Embryophyta</taxon>
        <taxon>Tracheophyta</taxon>
        <taxon>Spermatophyta</taxon>
        <taxon>Magnoliopsida</taxon>
        <taxon>eudicotyledons</taxon>
        <taxon>Gunneridae</taxon>
        <taxon>Pentapetalae</taxon>
        <taxon>asterids</taxon>
        <taxon>lamiids</taxon>
        <taxon>Solanales</taxon>
        <taxon>Convolvulaceae</taxon>
        <taxon>Cuscuteae</taxon>
        <taxon>Cuscuta</taxon>
        <taxon>Cuscuta subgen. Cuscuta</taxon>
    </lineage>
</organism>
<dbReference type="CDD" id="cd15798">
    <property type="entry name" value="PMEI-like_3"/>
    <property type="match status" value="1"/>
</dbReference>
<dbReference type="EMBL" id="CAMAPF010000244">
    <property type="protein sequence ID" value="CAH9115349.1"/>
    <property type="molecule type" value="Genomic_DNA"/>
</dbReference>
<keyword evidence="16" id="KW-1185">Reference proteome</keyword>
<protein>
    <recommendedName>
        <fullName evidence="5 13">Pectinesterase</fullName>
        <ecNumber evidence="5 13">3.1.1.11</ecNumber>
    </recommendedName>
</protein>
<dbReference type="PROSITE" id="PS51257">
    <property type="entry name" value="PROKAR_LIPOPROTEIN"/>
    <property type="match status" value="1"/>
</dbReference>
<feature type="signal peptide" evidence="13">
    <location>
        <begin position="1"/>
        <end position="33"/>
    </location>
</feature>
<evidence type="ECO:0000256" key="5">
    <source>
        <dbReference type="ARBA" id="ARBA00013229"/>
    </source>
</evidence>
<sequence length="581" mass="62940">MVERRNDDYSGTRPHRPWLLLVVFMAFSGCVSSNKVSQVATLCENTRYPRLCVDSLSGLTGGGDVHSAAAALLNQTIYQADLPFFEFDKFSSHFVSSHPKPTLRAIDYLHQNSVKQCQTVSRQCSNSAKQCTPQLFLGQREHISKISLVLNLVGFCNEMMEMSRQRLNQAMTDLKESPEKQKQDIQTWLSAVVTFQQACKDSVDTSALSSSSSSNTKELLATISHTVSFHSQLASNALSLVNRMTEDVGGGISGRGISGRQRKLLQSASDRSKADVVVAKDGTGNYKTVSEAVQSVPGGRRFVIYVKSGVYKENIHISKDGVTLIGDGKYSTIITGDSSVGGGSSLQGSATFVITGDGFVAKDIGFENAAGPEAQQAVALLVASDRSVFYRCSISGYQDTLYAFSFRQFYRECDISGTVDFIFGNAAAVFQACNLVLRRPASSQSYNVILANGRSDPGQSTGFSVQNCKITVGSDFSSVKNTYLGRAWREYSRAVVIESDIGGAISERGWIEWPGSSSSSLGKLYFGEYANVGARAGLGGRVNWPGFHSMAREEADKFTVEKFIIGNSWLPSTGVSFVSGL</sequence>
<evidence type="ECO:0000259" key="14">
    <source>
        <dbReference type="SMART" id="SM00856"/>
    </source>
</evidence>
<keyword evidence="8 13" id="KW-0378">Hydrolase</keyword>
<dbReference type="GO" id="GO:0042545">
    <property type="term" value="P:cell wall modification"/>
    <property type="evidence" value="ECO:0007669"/>
    <property type="project" value="UniProtKB-UniRule"/>
</dbReference>
<dbReference type="GO" id="GO:0045490">
    <property type="term" value="P:pectin catabolic process"/>
    <property type="evidence" value="ECO:0007669"/>
    <property type="project" value="UniProtKB-UniRule"/>
</dbReference>
<evidence type="ECO:0000256" key="13">
    <source>
        <dbReference type="RuleBase" id="RU000589"/>
    </source>
</evidence>
<dbReference type="InterPro" id="IPR011050">
    <property type="entry name" value="Pectin_lyase_fold/virulence"/>
</dbReference>
<dbReference type="InterPro" id="IPR000070">
    <property type="entry name" value="Pectinesterase_cat"/>
</dbReference>
<dbReference type="SUPFAM" id="SSF51126">
    <property type="entry name" value="Pectin lyase-like"/>
    <property type="match status" value="1"/>
</dbReference>
<feature type="active site" evidence="12">
    <location>
        <position position="420"/>
    </location>
</feature>
<comment type="function">
    <text evidence="13">Acts in the modification of cell walls via demethylesterification of cell wall pectin.</text>
</comment>
<dbReference type="EC" id="3.1.1.11" evidence="5 13"/>
<comment type="catalytic activity">
    <reaction evidence="11 13">
        <text>[(1-&gt;4)-alpha-D-galacturonosyl methyl ester](n) + n H2O = [(1-&gt;4)-alpha-D-galacturonosyl](n) + n methanol + n H(+)</text>
        <dbReference type="Rhea" id="RHEA:22380"/>
        <dbReference type="Rhea" id="RHEA-COMP:14570"/>
        <dbReference type="Rhea" id="RHEA-COMP:14573"/>
        <dbReference type="ChEBI" id="CHEBI:15377"/>
        <dbReference type="ChEBI" id="CHEBI:15378"/>
        <dbReference type="ChEBI" id="CHEBI:17790"/>
        <dbReference type="ChEBI" id="CHEBI:140522"/>
        <dbReference type="ChEBI" id="CHEBI:140523"/>
        <dbReference type="EC" id="3.1.1.11"/>
    </reaction>
</comment>
<dbReference type="InterPro" id="IPR035513">
    <property type="entry name" value="Invertase/methylesterase_inhib"/>
</dbReference>
<dbReference type="Gene3D" id="2.160.20.10">
    <property type="entry name" value="Single-stranded right-handed beta-helix, Pectin lyase-like"/>
    <property type="match status" value="1"/>
</dbReference>
<comment type="caution">
    <text evidence="15">The sequence shown here is derived from an EMBL/GenBank/DDBJ whole genome shotgun (WGS) entry which is preliminary data.</text>
</comment>
<accession>A0AAV0E7R1</accession>
<evidence type="ECO:0000256" key="6">
    <source>
        <dbReference type="ARBA" id="ARBA00022512"/>
    </source>
</evidence>
<comment type="subcellular location">
    <subcellularLocation>
        <location evidence="1 13">Secreted</location>
        <location evidence="1 13">Cell wall</location>
    </subcellularLocation>
</comment>
<dbReference type="PROSITE" id="PS00800">
    <property type="entry name" value="PECTINESTERASE_1"/>
    <property type="match status" value="1"/>
</dbReference>
<evidence type="ECO:0000313" key="15">
    <source>
        <dbReference type="EMBL" id="CAH9115349.1"/>
    </source>
</evidence>
<dbReference type="InterPro" id="IPR033131">
    <property type="entry name" value="Pectinesterase_Asp_AS"/>
</dbReference>
<dbReference type="InterPro" id="IPR018040">
    <property type="entry name" value="Pectinesterase_Tyr_AS"/>
</dbReference>
<evidence type="ECO:0000256" key="11">
    <source>
        <dbReference type="ARBA" id="ARBA00047928"/>
    </source>
</evidence>
<evidence type="ECO:0000256" key="2">
    <source>
        <dbReference type="ARBA" id="ARBA00005184"/>
    </source>
</evidence>
<dbReference type="Pfam" id="PF01095">
    <property type="entry name" value="Pectinesterase"/>
    <property type="match status" value="1"/>
</dbReference>
<evidence type="ECO:0000256" key="8">
    <source>
        <dbReference type="ARBA" id="ARBA00022801"/>
    </source>
</evidence>
<dbReference type="Pfam" id="PF04043">
    <property type="entry name" value="PMEI"/>
    <property type="match status" value="1"/>
</dbReference>
<comment type="similarity">
    <text evidence="4">In the C-terminal section; belongs to the pectinesterase family.</text>
</comment>
<comment type="similarity">
    <text evidence="3">In the N-terminal section; belongs to the PMEI family.</text>
</comment>
<keyword evidence="9 13" id="KW-0063">Aspartyl esterase</keyword>
<dbReference type="PANTHER" id="PTHR31707">
    <property type="entry name" value="PECTINESTERASE"/>
    <property type="match status" value="1"/>
</dbReference>
<feature type="domain" description="Pectinesterase inhibitor" evidence="14">
    <location>
        <begin position="34"/>
        <end position="240"/>
    </location>
</feature>
<name>A0AAV0E7R1_9ASTE</name>
<dbReference type="PROSITE" id="PS00503">
    <property type="entry name" value="PECTINESTERASE_2"/>
    <property type="match status" value="1"/>
</dbReference>
<dbReference type="InterPro" id="IPR012334">
    <property type="entry name" value="Pectin_lyas_fold"/>
</dbReference>
<dbReference type="AlphaFoldDB" id="A0AAV0E7R1"/>
<proteinExistence type="inferred from homology"/>
<evidence type="ECO:0000256" key="7">
    <source>
        <dbReference type="ARBA" id="ARBA00022525"/>
    </source>
</evidence>
<dbReference type="GO" id="GO:0030599">
    <property type="term" value="F:pectinesterase activity"/>
    <property type="evidence" value="ECO:0007669"/>
    <property type="project" value="UniProtKB-UniRule"/>
</dbReference>
<keyword evidence="7 13" id="KW-0964">Secreted</keyword>
<comment type="pathway">
    <text evidence="2 13">Glycan metabolism; pectin degradation; 2-dehydro-3-deoxy-D-gluconate from pectin: step 1/5.</text>
</comment>
<dbReference type="SMART" id="SM00856">
    <property type="entry name" value="PMEI"/>
    <property type="match status" value="1"/>
</dbReference>
<dbReference type="FunFam" id="2.160.20.10:FF:000029">
    <property type="entry name" value="Pectinesterase 4"/>
    <property type="match status" value="1"/>
</dbReference>
<evidence type="ECO:0000256" key="3">
    <source>
        <dbReference type="ARBA" id="ARBA00006027"/>
    </source>
</evidence>
<dbReference type="InterPro" id="IPR006501">
    <property type="entry name" value="Pectinesterase_inhib_dom"/>
</dbReference>
<evidence type="ECO:0000313" key="16">
    <source>
        <dbReference type="Proteomes" id="UP001152523"/>
    </source>
</evidence>
<dbReference type="Gene3D" id="1.20.140.40">
    <property type="entry name" value="Invertase/pectin methylesterase inhibitor family protein"/>
    <property type="match status" value="1"/>
</dbReference>